<dbReference type="PRINTS" id="PR00813">
    <property type="entry name" value="BCTERIALGSPG"/>
</dbReference>
<dbReference type="Pfam" id="PF07963">
    <property type="entry name" value="N_methyl"/>
    <property type="match status" value="1"/>
</dbReference>
<dbReference type="Gene3D" id="3.30.700.10">
    <property type="entry name" value="Glycoprotein, Type 4 Pilin"/>
    <property type="match status" value="1"/>
</dbReference>
<keyword evidence="2" id="KW-0812">Transmembrane</keyword>
<feature type="transmembrane region" description="Helical" evidence="2">
    <location>
        <begin position="6"/>
        <end position="29"/>
    </location>
</feature>
<dbReference type="NCBIfam" id="TIGR02532">
    <property type="entry name" value="IV_pilin_GFxxxE"/>
    <property type="match status" value="1"/>
</dbReference>
<evidence type="ECO:0000313" key="3">
    <source>
        <dbReference type="EMBL" id="MBD8009452.1"/>
    </source>
</evidence>
<dbReference type="SUPFAM" id="SSF54523">
    <property type="entry name" value="Pili subunits"/>
    <property type="match status" value="1"/>
</dbReference>
<proteinExistence type="predicted"/>
<dbReference type="InterPro" id="IPR000983">
    <property type="entry name" value="Bac_GSPG_pilin"/>
</dbReference>
<dbReference type="Pfam" id="PF16732">
    <property type="entry name" value="ComP_DUS"/>
    <property type="match status" value="1"/>
</dbReference>
<dbReference type="InterPro" id="IPR031982">
    <property type="entry name" value="PilE-like"/>
</dbReference>
<keyword evidence="2" id="KW-1133">Transmembrane helix</keyword>
<dbReference type="EMBL" id="JACSPT010000010">
    <property type="protein sequence ID" value="MBD8009452.1"/>
    <property type="molecule type" value="Genomic_DNA"/>
</dbReference>
<reference evidence="3 4" key="1">
    <citation type="submission" date="2020-08" db="EMBL/GenBank/DDBJ databases">
        <title>A Genomic Blueprint of the Chicken Gut Microbiome.</title>
        <authorList>
            <person name="Gilroy R."/>
            <person name="Ravi A."/>
            <person name="Getino M."/>
            <person name="Pursley I."/>
            <person name="Horton D.L."/>
            <person name="Alikhan N.-F."/>
            <person name="Baker D."/>
            <person name="Gharbi K."/>
            <person name="Hall N."/>
            <person name="Watson M."/>
            <person name="Adriaenssens E.M."/>
            <person name="Foster-Nyarko E."/>
            <person name="Jarju S."/>
            <person name="Secka A."/>
            <person name="Antonio M."/>
            <person name="Oren A."/>
            <person name="Chaudhuri R."/>
            <person name="La Ragione R.M."/>
            <person name="Hildebrand F."/>
            <person name="Pallen M.J."/>
        </authorList>
    </citation>
    <scope>NUCLEOTIDE SEQUENCE [LARGE SCALE GENOMIC DNA]</scope>
    <source>
        <strain evidence="3 4">Sa1BUA6</strain>
    </source>
</reference>
<dbReference type="InterPro" id="IPR012902">
    <property type="entry name" value="N_methyl_site"/>
</dbReference>
<dbReference type="Proteomes" id="UP000621930">
    <property type="component" value="Unassembled WGS sequence"/>
</dbReference>
<keyword evidence="2" id="KW-0472">Membrane</keyword>
<evidence type="ECO:0000256" key="1">
    <source>
        <dbReference type="ARBA" id="ARBA00022481"/>
    </source>
</evidence>
<dbReference type="RefSeq" id="WP_191730952.1">
    <property type="nucleotide sequence ID" value="NZ_JACSPT010000010.1"/>
</dbReference>
<accession>A0ABR8VXF6</accession>
<keyword evidence="4" id="KW-1185">Reference proteome</keyword>
<keyword evidence="1" id="KW-0488">Methylation</keyword>
<evidence type="ECO:0000256" key="2">
    <source>
        <dbReference type="SAM" id="Phobius"/>
    </source>
</evidence>
<dbReference type="PROSITE" id="PS00409">
    <property type="entry name" value="PROKAR_NTER_METHYL"/>
    <property type="match status" value="1"/>
</dbReference>
<dbReference type="InterPro" id="IPR045584">
    <property type="entry name" value="Pilin-like"/>
</dbReference>
<gene>
    <name evidence="3" type="ORF">H9629_08890</name>
</gene>
<dbReference type="PANTHER" id="PTHR30093">
    <property type="entry name" value="GENERAL SECRETION PATHWAY PROTEIN G"/>
    <property type="match status" value="1"/>
</dbReference>
<organism evidence="3 4">
    <name type="scientific">Acinetobacter pecorum</name>
    <dbReference type="NCBI Taxonomy" id="2762215"/>
    <lineage>
        <taxon>Bacteria</taxon>
        <taxon>Pseudomonadati</taxon>
        <taxon>Pseudomonadota</taxon>
        <taxon>Gammaproteobacteria</taxon>
        <taxon>Moraxellales</taxon>
        <taxon>Moraxellaceae</taxon>
        <taxon>Acinetobacter</taxon>
    </lineage>
</organism>
<protein>
    <submittedName>
        <fullName evidence="3">Prepilin-type N-terminal cleavage/methylation domain-containing protein</fullName>
    </submittedName>
</protein>
<evidence type="ECO:0000313" key="4">
    <source>
        <dbReference type="Proteomes" id="UP000621930"/>
    </source>
</evidence>
<dbReference type="PANTHER" id="PTHR30093:SF47">
    <property type="entry name" value="TYPE IV PILUS NON-CORE MINOR PILIN PILE"/>
    <property type="match status" value="1"/>
</dbReference>
<comment type="caution">
    <text evidence="3">The sequence shown here is derived from an EMBL/GenBank/DDBJ whole genome shotgun (WGS) entry which is preliminary data.</text>
</comment>
<name>A0ABR8VXF6_9GAMM</name>
<sequence>MNQGFYKGFTLIELMVVVVIVAIFAMIAMPSYQQYIARSYQSQAESEMLKISQRLESYKGKQLSFAGYIPENQVTGQEGVINLPYGSSSTDYNYQIIIVDINDTSKSLQDSTAGQGWKMIGMPSQTKSSALRASKSFLMTSRGVNCSTTTLLTVSSTSC</sequence>